<dbReference type="Proteomes" id="UP001341281">
    <property type="component" value="Chromosome 01"/>
</dbReference>
<dbReference type="EMBL" id="CP144745">
    <property type="protein sequence ID" value="WVZ54297.1"/>
    <property type="molecule type" value="Genomic_DNA"/>
</dbReference>
<feature type="region of interest" description="Disordered" evidence="1">
    <location>
        <begin position="1"/>
        <end position="23"/>
    </location>
</feature>
<keyword evidence="2" id="KW-1133">Transmembrane helix</keyword>
<evidence type="ECO:0000256" key="1">
    <source>
        <dbReference type="SAM" id="MobiDB-lite"/>
    </source>
</evidence>
<keyword evidence="2" id="KW-0812">Transmembrane</keyword>
<accession>A0AAQ3PLN6</accession>
<dbReference type="PANTHER" id="PTHR35828">
    <property type="entry name" value="OS08G0203800 PROTEIN-RELATED"/>
    <property type="match status" value="1"/>
</dbReference>
<gene>
    <name evidence="3" type="ORF">U9M48_005118</name>
</gene>
<name>A0AAQ3PLN6_PASNO</name>
<keyword evidence="2" id="KW-0472">Membrane</keyword>
<dbReference type="PANTHER" id="PTHR35828:SF22">
    <property type="entry name" value="OS10G0103633 PROTEIN"/>
    <property type="match status" value="1"/>
</dbReference>
<reference evidence="3 4" key="1">
    <citation type="submission" date="2024-02" db="EMBL/GenBank/DDBJ databases">
        <title>High-quality chromosome-scale genome assembly of Pensacola bahiagrass (Paspalum notatum Flugge var. saurae).</title>
        <authorList>
            <person name="Vega J.M."/>
            <person name="Podio M."/>
            <person name="Orjuela J."/>
            <person name="Siena L.A."/>
            <person name="Pessino S.C."/>
            <person name="Combes M.C."/>
            <person name="Mariac C."/>
            <person name="Albertini E."/>
            <person name="Pupilli F."/>
            <person name="Ortiz J.P.A."/>
            <person name="Leblanc O."/>
        </authorList>
    </citation>
    <scope>NUCLEOTIDE SEQUENCE [LARGE SCALE GENOMIC DNA]</scope>
    <source>
        <strain evidence="3">R1</strain>
        <tissue evidence="3">Leaf</tissue>
    </source>
</reference>
<proteinExistence type="predicted"/>
<dbReference type="SUPFAM" id="SSF81383">
    <property type="entry name" value="F-box domain"/>
    <property type="match status" value="1"/>
</dbReference>
<organism evidence="3 4">
    <name type="scientific">Paspalum notatum var. saurae</name>
    <dbReference type="NCBI Taxonomy" id="547442"/>
    <lineage>
        <taxon>Eukaryota</taxon>
        <taxon>Viridiplantae</taxon>
        <taxon>Streptophyta</taxon>
        <taxon>Embryophyta</taxon>
        <taxon>Tracheophyta</taxon>
        <taxon>Spermatophyta</taxon>
        <taxon>Magnoliopsida</taxon>
        <taxon>Liliopsida</taxon>
        <taxon>Poales</taxon>
        <taxon>Poaceae</taxon>
        <taxon>PACMAD clade</taxon>
        <taxon>Panicoideae</taxon>
        <taxon>Andropogonodae</taxon>
        <taxon>Paspaleae</taxon>
        <taxon>Paspalinae</taxon>
        <taxon>Paspalum</taxon>
    </lineage>
</organism>
<evidence type="ECO:0000313" key="4">
    <source>
        <dbReference type="Proteomes" id="UP001341281"/>
    </source>
</evidence>
<protein>
    <recommendedName>
        <fullName evidence="5">F-box domain-containing protein</fullName>
    </recommendedName>
</protein>
<dbReference type="AlphaFoldDB" id="A0AAQ3PLN6"/>
<evidence type="ECO:0000256" key="2">
    <source>
        <dbReference type="SAM" id="Phobius"/>
    </source>
</evidence>
<sequence>MSSRKRRHTSTTAAPPPPPEATLAARTLPSDLLLEIVARSDGVTLIRGAACCKPLRRDILSPAFIRRACHGDGAGGAAAVVPPRLFGFIPTHSTSRQAEFSLAHPATHAAADLSEKHLSPSLARAGGDLLACFYDTLTSRNGLVALEHRDRKSGICVYNPMTRDCRFIQQPPDMKVPYLPFFEAYVLLTASNGIGCSFLLLMVNFTGLLDASCSIRVQTMSLDSTGSGKWSPVTSFAGDRSRGSHRHLFCSAVVLGGSIHWLMLGGSRRDGNRLTS</sequence>
<evidence type="ECO:0000313" key="3">
    <source>
        <dbReference type="EMBL" id="WVZ54297.1"/>
    </source>
</evidence>
<evidence type="ECO:0008006" key="5">
    <source>
        <dbReference type="Google" id="ProtNLM"/>
    </source>
</evidence>
<feature type="transmembrane region" description="Helical" evidence="2">
    <location>
        <begin position="184"/>
        <end position="203"/>
    </location>
</feature>
<dbReference type="InterPro" id="IPR036047">
    <property type="entry name" value="F-box-like_dom_sf"/>
</dbReference>
<keyword evidence="4" id="KW-1185">Reference proteome</keyword>